<dbReference type="Proteomes" id="UP000053825">
    <property type="component" value="Unassembled WGS sequence"/>
</dbReference>
<evidence type="ECO:0000256" key="13">
    <source>
        <dbReference type="ARBA" id="ARBA00080992"/>
    </source>
</evidence>
<comment type="catalytic activity">
    <reaction evidence="8">
        <text>methylarsonous acid + S-adenosyl-L-methionine = dimethylarsinate + S-adenosyl-L-homocysteine + 2 H(+)</text>
        <dbReference type="Rhea" id="RHEA:11684"/>
        <dbReference type="ChEBI" id="CHEBI:15378"/>
        <dbReference type="ChEBI" id="CHEBI:16223"/>
        <dbReference type="ChEBI" id="CHEBI:17826"/>
        <dbReference type="ChEBI" id="CHEBI:57856"/>
        <dbReference type="ChEBI" id="CHEBI:59789"/>
    </reaction>
</comment>
<dbReference type="PANTHER" id="PTHR45875">
    <property type="entry name" value="METHYLTRANSFERASE N6AMT1"/>
    <property type="match status" value="1"/>
</dbReference>
<reference evidence="18 19" key="1">
    <citation type="submission" date="2015-07" db="EMBL/GenBank/DDBJ databases">
        <title>The genome of Habropoda laboriosa.</title>
        <authorList>
            <person name="Pan H."/>
            <person name="Kapheim K."/>
        </authorList>
    </citation>
    <scope>NUCLEOTIDE SEQUENCE [LARGE SCALE GENOMIC DNA]</scope>
    <source>
        <strain evidence="18">0110345459</strain>
    </source>
</reference>
<protein>
    <recommendedName>
        <fullName evidence="15">Methyltransferase HEMK2</fullName>
    </recommendedName>
    <alternativeName>
        <fullName evidence="14">HemK methyltransferase family member 2</fullName>
    </alternativeName>
    <alternativeName>
        <fullName evidence="12">Lysine N-methyltransferase 9</fullName>
    </alternativeName>
    <alternativeName>
        <fullName evidence="11">Methylarsonite methyltransferase N6AMT1</fullName>
    </alternativeName>
    <alternativeName>
        <fullName evidence="16">Methyltransferase N6AMT1</fullName>
    </alternativeName>
    <alternativeName>
        <fullName evidence="13">Protein N(5)-glutamine methyltransferase</fullName>
    </alternativeName>
</protein>
<evidence type="ECO:0000256" key="4">
    <source>
        <dbReference type="ARBA" id="ARBA00022679"/>
    </source>
</evidence>
<feature type="domain" description="Methyltransferase small" evidence="17">
    <location>
        <begin position="37"/>
        <end position="134"/>
    </location>
</feature>
<dbReference type="STRING" id="597456.A0A0L7QS81"/>
<comment type="similarity">
    <text evidence="2">Belongs to the eukaryotic/archaeal PrmC-related family.</text>
</comment>
<dbReference type="InterPro" id="IPR007848">
    <property type="entry name" value="Small_mtfrase_dom"/>
</dbReference>
<dbReference type="GO" id="GO:0003676">
    <property type="term" value="F:nucleic acid binding"/>
    <property type="evidence" value="ECO:0007669"/>
    <property type="project" value="InterPro"/>
</dbReference>
<dbReference type="SUPFAM" id="SSF53335">
    <property type="entry name" value="S-adenosyl-L-methionine-dependent methyltransferases"/>
    <property type="match status" value="1"/>
</dbReference>
<dbReference type="GO" id="GO:0032259">
    <property type="term" value="P:methylation"/>
    <property type="evidence" value="ECO:0007669"/>
    <property type="project" value="UniProtKB-KW"/>
</dbReference>
<name>A0A0L7QS81_9HYME</name>
<organism evidence="18 19">
    <name type="scientific">Habropoda laboriosa</name>
    <dbReference type="NCBI Taxonomy" id="597456"/>
    <lineage>
        <taxon>Eukaryota</taxon>
        <taxon>Metazoa</taxon>
        <taxon>Ecdysozoa</taxon>
        <taxon>Arthropoda</taxon>
        <taxon>Hexapoda</taxon>
        <taxon>Insecta</taxon>
        <taxon>Pterygota</taxon>
        <taxon>Neoptera</taxon>
        <taxon>Endopterygota</taxon>
        <taxon>Hymenoptera</taxon>
        <taxon>Apocrita</taxon>
        <taxon>Aculeata</taxon>
        <taxon>Apoidea</taxon>
        <taxon>Anthophila</taxon>
        <taxon>Apidae</taxon>
        <taxon>Habropoda</taxon>
    </lineage>
</organism>
<evidence type="ECO:0000256" key="16">
    <source>
        <dbReference type="ARBA" id="ARBA00093667"/>
    </source>
</evidence>
<dbReference type="GO" id="GO:0005634">
    <property type="term" value="C:nucleus"/>
    <property type="evidence" value="ECO:0007669"/>
    <property type="project" value="UniProtKB-SubCell"/>
</dbReference>
<evidence type="ECO:0000256" key="12">
    <source>
        <dbReference type="ARBA" id="ARBA00076540"/>
    </source>
</evidence>
<evidence type="ECO:0000256" key="14">
    <source>
        <dbReference type="ARBA" id="ARBA00083337"/>
    </source>
</evidence>
<evidence type="ECO:0000256" key="2">
    <source>
        <dbReference type="ARBA" id="ARBA00006149"/>
    </source>
</evidence>
<dbReference type="InterPro" id="IPR004557">
    <property type="entry name" value="PrmC-related"/>
</dbReference>
<evidence type="ECO:0000256" key="7">
    <source>
        <dbReference type="ARBA" id="ARBA00048619"/>
    </source>
</evidence>
<evidence type="ECO:0000259" key="17">
    <source>
        <dbReference type="Pfam" id="PF05175"/>
    </source>
</evidence>
<comment type="function">
    <text evidence="9">Methyltransferase that can methylate proteins and, to a lower extent, arsenic. Catalytic subunit of a heterodimer with TRMT112, which monomethylates 'Lys-12' of histone H4 (H4K12me1), a modification present at the promoters of numerous genes encoding cell cycle regulators. Catalytic subunit of a heterodimer with TRMT112, which catalyzes N5-methylation of Glu residue of proteins with a Gly-Gln-Xaa-Xaa-Xaa-Arg motif. Methylates ETF1 on 'Gln-185'; ETF1 needs to be complexed to ERF3 in its GTP-bound form to be efficiently methylated. May also play a role in the modulation of arsenic-induced toxicity by mediating the conversion of monomethylarsonous acid (3+) into the less toxic dimethylarsonic acid. It however only plays a limited role in arsenic metabolism compared with AS3MT.</text>
</comment>
<keyword evidence="19" id="KW-1185">Reference proteome</keyword>
<evidence type="ECO:0000256" key="1">
    <source>
        <dbReference type="ARBA" id="ARBA00004123"/>
    </source>
</evidence>
<dbReference type="Gene3D" id="3.40.50.150">
    <property type="entry name" value="Vaccinia Virus protein VP39"/>
    <property type="match status" value="1"/>
</dbReference>
<dbReference type="Pfam" id="PF05175">
    <property type="entry name" value="MTS"/>
    <property type="match status" value="1"/>
</dbReference>
<dbReference type="PROSITE" id="PS00092">
    <property type="entry name" value="N6_MTASE"/>
    <property type="match status" value="1"/>
</dbReference>
<evidence type="ECO:0000256" key="11">
    <source>
        <dbReference type="ARBA" id="ARBA00075330"/>
    </source>
</evidence>
<proteinExistence type="inferred from homology"/>
<comment type="catalytic activity">
    <reaction evidence="7">
        <text>L-lysyl-[histone] + S-adenosyl-L-methionine = N(6)-methyl-L-lysyl-[histone] + S-adenosyl-L-homocysteine + H(+)</text>
        <dbReference type="Rhea" id="RHEA:10024"/>
        <dbReference type="Rhea" id="RHEA-COMP:9845"/>
        <dbReference type="Rhea" id="RHEA-COMP:9846"/>
        <dbReference type="ChEBI" id="CHEBI:15378"/>
        <dbReference type="ChEBI" id="CHEBI:29969"/>
        <dbReference type="ChEBI" id="CHEBI:57856"/>
        <dbReference type="ChEBI" id="CHEBI:59789"/>
        <dbReference type="ChEBI" id="CHEBI:61929"/>
    </reaction>
    <physiologicalReaction direction="left-to-right" evidence="7">
        <dbReference type="Rhea" id="RHEA:10025"/>
    </physiologicalReaction>
</comment>
<evidence type="ECO:0000256" key="5">
    <source>
        <dbReference type="ARBA" id="ARBA00022691"/>
    </source>
</evidence>
<dbReference type="InterPro" id="IPR002052">
    <property type="entry name" value="DNA_methylase_N6_adenine_CS"/>
</dbReference>
<accession>A0A0L7QS81</accession>
<keyword evidence="6" id="KW-0539">Nucleus</keyword>
<dbReference type="FunFam" id="3.40.50.150:FF:000077">
    <property type="entry name" value="HemK methyltransferase family member 2"/>
    <property type="match status" value="1"/>
</dbReference>
<gene>
    <name evidence="18" type="ORF">WH47_05101</name>
</gene>
<dbReference type="GO" id="GO:0035657">
    <property type="term" value="C:eRF1 methyltransferase complex"/>
    <property type="evidence" value="ECO:0007669"/>
    <property type="project" value="TreeGrafter"/>
</dbReference>
<keyword evidence="4 18" id="KW-0808">Transferase</keyword>
<dbReference type="NCBIfam" id="TIGR00537">
    <property type="entry name" value="hemK_rel_arch"/>
    <property type="match status" value="1"/>
</dbReference>
<evidence type="ECO:0000256" key="3">
    <source>
        <dbReference type="ARBA" id="ARBA00022603"/>
    </source>
</evidence>
<dbReference type="GO" id="GO:0036009">
    <property type="term" value="F:protein-glutamine N-methyltransferase activity"/>
    <property type="evidence" value="ECO:0007669"/>
    <property type="project" value="UniProtKB-ARBA"/>
</dbReference>
<dbReference type="OrthoDB" id="406152at2759"/>
<evidence type="ECO:0000256" key="10">
    <source>
        <dbReference type="ARBA" id="ARBA00062344"/>
    </source>
</evidence>
<dbReference type="PANTHER" id="PTHR45875:SF1">
    <property type="entry name" value="METHYLTRANSFERASE N6AMT1"/>
    <property type="match status" value="1"/>
</dbReference>
<comment type="subunit">
    <text evidence="10">Heterodimer; heterodimerization with TRMT112 is required for S-adenosyl-L-methionine-binding.</text>
</comment>
<dbReference type="InterPro" id="IPR052190">
    <property type="entry name" value="Euk-Arch_PrmC-MTase"/>
</dbReference>
<dbReference type="EMBL" id="KQ414758">
    <property type="protein sequence ID" value="KOC61497.1"/>
    <property type="molecule type" value="Genomic_DNA"/>
</dbReference>
<sequence length="212" mass="23900">MNTPIVKLSDKDLETVYEPAEDSFLLIDVLEADLEILKAVKPTMCLEIGSGSGIVIAALAMALKEHCQPFHMAVDINTDACKITKRTAVRNLVEVDSVRMDLLSCIRSDRVFDIVVFNPPYVVTSDEEISNKQILFKAWAGGTNGRKVMERVFSKIPDILSDVGTFYLLVIKENDPEHILRIFTNMNMVGKIVAERKVRGEHLHVLRFKKVR</sequence>
<evidence type="ECO:0000256" key="9">
    <source>
        <dbReference type="ARBA" id="ARBA00053180"/>
    </source>
</evidence>
<evidence type="ECO:0000256" key="15">
    <source>
        <dbReference type="ARBA" id="ARBA00093624"/>
    </source>
</evidence>
<comment type="subcellular location">
    <subcellularLocation>
        <location evidence="1">Nucleus</location>
    </subcellularLocation>
</comment>
<evidence type="ECO:0000256" key="8">
    <source>
        <dbReference type="ARBA" id="ARBA00050903"/>
    </source>
</evidence>
<evidence type="ECO:0000313" key="19">
    <source>
        <dbReference type="Proteomes" id="UP000053825"/>
    </source>
</evidence>
<keyword evidence="3 18" id="KW-0489">Methyltransferase</keyword>
<evidence type="ECO:0000256" key="6">
    <source>
        <dbReference type="ARBA" id="ARBA00023242"/>
    </source>
</evidence>
<evidence type="ECO:0000313" key="18">
    <source>
        <dbReference type="EMBL" id="KOC61497.1"/>
    </source>
</evidence>
<dbReference type="AlphaFoldDB" id="A0A0L7QS81"/>
<keyword evidence="5" id="KW-0949">S-adenosyl-L-methionine</keyword>
<dbReference type="InterPro" id="IPR029063">
    <property type="entry name" value="SAM-dependent_MTases_sf"/>
</dbReference>